<evidence type="ECO:0000259" key="3">
    <source>
        <dbReference type="Pfam" id="PF21447"/>
    </source>
</evidence>
<organism evidence="4 5">
    <name type="scientific">Candidatus Methylopumilus rimovensis</name>
    <dbReference type="NCBI Taxonomy" id="2588535"/>
    <lineage>
        <taxon>Bacteria</taxon>
        <taxon>Pseudomonadati</taxon>
        <taxon>Pseudomonadota</taxon>
        <taxon>Betaproteobacteria</taxon>
        <taxon>Nitrosomonadales</taxon>
        <taxon>Methylophilaceae</taxon>
        <taxon>Candidatus Methylopumilus</taxon>
    </lineage>
</organism>
<protein>
    <submittedName>
        <fullName evidence="4">Ppx/GppA family phosphatase</fullName>
    </submittedName>
</protein>
<dbReference type="PANTHER" id="PTHR30005">
    <property type="entry name" value="EXOPOLYPHOSPHATASE"/>
    <property type="match status" value="1"/>
</dbReference>
<dbReference type="InterPro" id="IPR003695">
    <property type="entry name" value="Ppx_GppA_N"/>
</dbReference>
<dbReference type="Gene3D" id="3.30.420.150">
    <property type="entry name" value="Exopolyphosphatase. Domain 2"/>
    <property type="match status" value="1"/>
</dbReference>
<dbReference type="Pfam" id="PF02541">
    <property type="entry name" value="Ppx-GppA"/>
    <property type="match status" value="1"/>
</dbReference>
<dbReference type="PANTHER" id="PTHR30005:SF0">
    <property type="entry name" value="RETROGRADE REGULATION PROTEIN 2"/>
    <property type="match status" value="1"/>
</dbReference>
<dbReference type="Pfam" id="PF21447">
    <property type="entry name" value="Ppx-GppA_III"/>
    <property type="match status" value="1"/>
</dbReference>
<dbReference type="FunFam" id="3.30.420.40:FF:000023">
    <property type="entry name" value="Guanosine-5'-triphosphate,3'-diphosphate pyrophosphatase"/>
    <property type="match status" value="1"/>
</dbReference>
<dbReference type="FunFam" id="3.30.420.150:FF:000001">
    <property type="entry name" value="Guanosine-5'-triphosphate,3'-diphosphate pyrophosphatase"/>
    <property type="match status" value="1"/>
</dbReference>
<dbReference type="SUPFAM" id="SSF53067">
    <property type="entry name" value="Actin-like ATPase domain"/>
    <property type="match status" value="2"/>
</dbReference>
<dbReference type="AlphaFoldDB" id="A0AAE6FUB6"/>
<evidence type="ECO:0000313" key="4">
    <source>
        <dbReference type="EMBL" id="QDD14140.1"/>
    </source>
</evidence>
<proteinExistence type="predicted"/>
<dbReference type="InterPro" id="IPR043129">
    <property type="entry name" value="ATPase_NBD"/>
</dbReference>
<dbReference type="InterPro" id="IPR030673">
    <property type="entry name" value="PyroPPase_GppA_Ppx"/>
</dbReference>
<dbReference type="Proteomes" id="UP000312102">
    <property type="component" value="Chromosome"/>
</dbReference>
<evidence type="ECO:0000256" key="1">
    <source>
        <dbReference type="ARBA" id="ARBA00022801"/>
    </source>
</evidence>
<keyword evidence="5" id="KW-1185">Reference proteome</keyword>
<feature type="domain" description="Ppx/GppA phosphatase C-terminal" evidence="3">
    <location>
        <begin position="360"/>
        <end position="525"/>
    </location>
</feature>
<dbReference type="KEGG" id="mrk:FIT61_02205"/>
<reference evidence="4 5" key="1">
    <citation type="journal article" date="2019" name="ISME J.">
        <title>Evolution in action: habitat transition from sediment to the pelagial leads to genome streamlining in Methylophilaceae.</title>
        <authorList>
            <person name="Salcher M."/>
            <person name="Schaefle D."/>
            <person name="Kaspar M."/>
            <person name="Neuenschwander S.M."/>
            <person name="Ghai R."/>
        </authorList>
    </citation>
    <scope>NUCLEOTIDE SEQUENCE [LARGE SCALE GENOMIC DNA]</scope>
    <source>
        <strain evidence="4 5">MMS-RI-1</strain>
    </source>
</reference>
<feature type="domain" description="Ppx/GppA phosphatase N-terminal" evidence="2">
    <location>
        <begin position="43"/>
        <end position="323"/>
    </location>
</feature>
<accession>A0AAE6FUB6</accession>
<dbReference type="Gene3D" id="1.10.3210.10">
    <property type="entry name" value="Hypothetical protein af1432"/>
    <property type="match status" value="1"/>
</dbReference>
<dbReference type="SUPFAM" id="SSF109604">
    <property type="entry name" value="HD-domain/PDEase-like"/>
    <property type="match status" value="1"/>
</dbReference>
<gene>
    <name evidence="4" type="ORF">FIT61_02205</name>
</gene>
<dbReference type="InterPro" id="IPR048950">
    <property type="entry name" value="Ppx_GppA_C"/>
</dbReference>
<sequence>MIPSRKTVQSPENLNGLYASIDLGSNSFRMMIAKVNYLATGIQFQTIDTLRDTVRLAGGLNQDNELSEESTTKALAAILRFGDRLRSFSPNQVVAVATNTFRVARNAKKFIDEAEKLLGFPIDVISGNEEARLIYIGASYIAPMCVGKRLVFDIGGGSTEIIIGDGHEPKLLESLPIGCVSFSQRFFSEGIIDEENFKAAQNAALKEIKAIAPFYRKMGWEQAIGSSGTARAIAELIALNGLSGEPHNLPVEETGGIITRHGLELLKKNLLETKHIERLSLLGLKADRKPVLPGGLAIMIAAFEELGIEHMEITEAALLFGSLHHLHNQSKHGANTKKKGILKTLFNAIGKQENIDTRYDLIEQLGKRFNVDEAQFKRVSQMADFFLDQLPTFKKEDRKNNRKLLTWASFLNEIGLAVSRADYQKHSAYIISNADLPGFSRLDQARLAGLVLGHNGKLNKLPISPGYIDWHLLFCLRLAHVVSRKRENSALPLIKVEQNPKGFKLKISKAWLEKNPFIQFGLNKEASDWKKIEWKYEIELF</sequence>
<dbReference type="EMBL" id="CP040986">
    <property type="protein sequence ID" value="QDD14140.1"/>
    <property type="molecule type" value="Genomic_DNA"/>
</dbReference>
<name>A0AAE6FUB6_9PROT</name>
<dbReference type="InterPro" id="IPR050273">
    <property type="entry name" value="GppA/Ppx_hydrolase"/>
</dbReference>
<evidence type="ECO:0000259" key="2">
    <source>
        <dbReference type="Pfam" id="PF02541"/>
    </source>
</evidence>
<dbReference type="Gene3D" id="3.30.420.40">
    <property type="match status" value="1"/>
</dbReference>
<dbReference type="GO" id="GO:0016462">
    <property type="term" value="F:pyrophosphatase activity"/>
    <property type="evidence" value="ECO:0007669"/>
    <property type="project" value="TreeGrafter"/>
</dbReference>
<keyword evidence="1" id="KW-0378">Hydrolase</keyword>
<evidence type="ECO:0000313" key="5">
    <source>
        <dbReference type="Proteomes" id="UP000312102"/>
    </source>
</evidence>
<dbReference type="CDD" id="cd24053">
    <property type="entry name" value="ASKHA_NBD_EcPPX-GppA-like"/>
    <property type="match status" value="1"/>
</dbReference>
<dbReference type="PIRSF" id="PIRSF001267">
    <property type="entry name" value="Pyrophosphatase_GppA_Ppx"/>
    <property type="match status" value="1"/>
</dbReference>